<dbReference type="SUPFAM" id="SSF47113">
    <property type="entry name" value="Histone-fold"/>
    <property type="match status" value="1"/>
</dbReference>
<name>A0A7S0UQT5_9CHLO</name>
<dbReference type="GO" id="GO:0008623">
    <property type="term" value="C:CHRAC"/>
    <property type="evidence" value="ECO:0007669"/>
    <property type="project" value="TreeGrafter"/>
</dbReference>
<evidence type="ECO:0000259" key="4">
    <source>
        <dbReference type="Pfam" id="PF00808"/>
    </source>
</evidence>
<feature type="compositionally biased region" description="Acidic residues" evidence="3">
    <location>
        <begin position="175"/>
        <end position="184"/>
    </location>
</feature>
<dbReference type="EMBL" id="HBFM01008837">
    <property type="protein sequence ID" value="CAD8769241.1"/>
    <property type="molecule type" value="Transcribed_RNA"/>
</dbReference>
<reference evidence="5" key="1">
    <citation type="submission" date="2021-01" db="EMBL/GenBank/DDBJ databases">
        <authorList>
            <person name="Corre E."/>
            <person name="Pelletier E."/>
            <person name="Niang G."/>
            <person name="Scheremetjew M."/>
            <person name="Finn R."/>
            <person name="Kale V."/>
            <person name="Holt S."/>
            <person name="Cochrane G."/>
            <person name="Meng A."/>
            <person name="Brown T."/>
            <person name="Cohen L."/>
        </authorList>
    </citation>
    <scope>NUCLEOTIDE SEQUENCE</scope>
    <source>
        <strain evidence="5">SAG 63-3</strain>
    </source>
</reference>
<organism evidence="5">
    <name type="scientific">Polytomella parva</name>
    <dbReference type="NCBI Taxonomy" id="51329"/>
    <lineage>
        <taxon>Eukaryota</taxon>
        <taxon>Viridiplantae</taxon>
        <taxon>Chlorophyta</taxon>
        <taxon>core chlorophytes</taxon>
        <taxon>Chlorophyceae</taxon>
        <taxon>CS clade</taxon>
        <taxon>Chlamydomonadales</taxon>
        <taxon>Chlamydomonadaceae</taxon>
        <taxon>Polytomella</taxon>
    </lineage>
</organism>
<dbReference type="GO" id="GO:0006272">
    <property type="term" value="P:leading strand elongation"/>
    <property type="evidence" value="ECO:0007669"/>
    <property type="project" value="TreeGrafter"/>
</dbReference>
<dbReference type="InterPro" id="IPR051377">
    <property type="entry name" value="DNA_Pol-Epsilon_Subunit"/>
</dbReference>
<dbReference type="InterPro" id="IPR003958">
    <property type="entry name" value="CBFA_NFYB_domain"/>
</dbReference>
<proteinExistence type="predicted"/>
<sequence>MSDDVNPELPLSIVRRIVKAQLNQYVTKNGGKEFQVSKDAQQAFSICAKVFCSFIASTANDVCREHKRRTVGADDVYTALTQVNFEDISDAVRSVIEEHTEYQKAKKVKKSSDSHLSKKRKLPEVEGAVESDGQVHEVEDDDAEADEKVDDEDAQEVTDDDDGSDSGKGKGNTESEQDDGTDGE</sequence>
<evidence type="ECO:0000313" key="5">
    <source>
        <dbReference type="EMBL" id="CAD8769241.1"/>
    </source>
</evidence>
<dbReference type="PANTHER" id="PTHR46172">
    <property type="entry name" value="DNA POLYMERASE EPSILON SUBUNIT 3"/>
    <property type="match status" value="1"/>
</dbReference>
<dbReference type="GO" id="GO:0008622">
    <property type="term" value="C:epsilon DNA polymerase complex"/>
    <property type="evidence" value="ECO:0007669"/>
    <property type="project" value="TreeGrafter"/>
</dbReference>
<feature type="compositionally biased region" description="Acidic residues" evidence="3">
    <location>
        <begin position="138"/>
        <end position="164"/>
    </location>
</feature>
<accession>A0A7S0UQT5</accession>
<keyword evidence="2" id="KW-0539">Nucleus</keyword>
<dbReference type="GO" id="GO:0031507">
    <property type="term" value="P:heterochromatin formation"/>
    <property type="evidence" value="ECO:0007669"/>
    <property type="project" value="TreeGrafter"/>
</dbReference>
<comment type="subcellular location">
    <subcellularLocation>
        <location evidence="1">Nucleus</location>
    </subcellularLocation>
</comment>
<dbReference type="Pfam" id="PF00808">
    <property type="entry name" value="CBFD_NFYB_HMF"/>
    <property type="match status" value="1"/>
</dbReference>
<feature type="compositionally biased region" description="Basic and acidic residues" evidence="3">
    <location>
        <begin position="102"/>
        <end position="116"/>
    </location>
</feature>
<feature type="domain" description="Transcription factor CBF/NF-Y/archaeal histone" evidence="4">
    <location>
        <begin position="8"/>
        <end position="80"/>
    </location>
</feature>
<dbReference type="InterPro" id="IPR009072">
    <property type="entry name" value="Histone-fold"/>
</dbReference>
<protein>
    <recommendedName>
        <fullName evidence="4">Transcription factor CBF/NF-Y/archaeal histone domain-containing protein</fullName>
    </recommendedName>
</protein>
<dbReference type="PANTHER" id="PTHR46172:SF1">
    <property type="entry name" value="DNA POLYMERASE EPSILON SUBUNIT 3"/>
    <property type="match status" value="1"/>
</dbReference>
<dbReference type="GO" id="GO:0031490">
    <property type="term" value="F:chromatin DNA binding"/>
    <property type="evidence" value="ECO:0007669"/>
    <property type="project" value="TreeGrafter"/>
</dbReference>
<dbReference type="GO" id="GO:0006974">
    <property type="term" value="P:DNA damage response"/>
    <property type="evidence" value="ECO:0007669"/>
    <property type="project" value="TreeGrafter"/>
</dbReference>
<feature type="region of interest" description="Disordered" evidence="3">
    <location>
        <begin position="102"/>
        <end position="184"/>
    </location>
</feature>
<dbReference type="Gene3D" id="1.10.20.10">
    <property type="entry name" value="Histone, subunit A"/>
    <property type="match status" value="1"/>
</dbReference>
<gene>
    <name evidence="5" type="ORF">PPAR00522_LOCUS5639</name>
</gene>
<evidence type="ECO:0000256" key="3">
    <source>
        <dbReference type="SAM" id="MobiDB-lite"/>
    </source>
</evidence>
<dbReference type="CDD" id="cd22928">
    <property type="entry name" value="HFD_POLE3_DPB4"/>
    <property type="match status" value="1"/>
</dbReference>
<evidence type="ECO:0000256" key="2">
    <source>
        <dbReference type="ARBA" id="ARBA00023242"/>
    </source>
</evidence>
<dbReference type="GO" id="GO:0046982">
    <property type="term" value="F:protein heterodimerization activity"/>
    <property type="evidence" value="ECO:0007669"/>
    <property type="project" value="InterPro"/>
</dbReference>
<dbReference type="AlphaFoldDB" id="A0A7S0UQT5"/>
<evidence type="ECO:0000256" key="1">
    <source>
        <dbReference type="ARBA" id="ARBA00004123"/>
    </source>
</evidence>